<dbReference type="EMBL" id="DS547104">
    <property type="protein sequence ID" value="EDR07609.1"/>
    <property type="molecule type" value="Genomic_DNA"/>
</dbReference>
<dbReference type="GeneID" id="6077498"/>
<proteinExistence type="predicted"/>
<dbReference type="InParanoid" id="B0DDH2"/>
<gene>
    <name evidence="1" type="ORF">LACBIDRAFT_298719</name>
    <name evidence="2" type="ORF">LACBIDRAFT_298728</name>
</gene>
<name>B0DDH2_LACBS</name>
<keyword evidence="3" id="KW-1185">Reference proteome</keyword>
<dbReference type="RefSeq" id="XP_001882001.1">
    <property type="nucleotide sequence ID" value="XM_001881966.1"/>
</dbReference>
<reference evidence="1 3" key="1">
    <citation type="journal article" date="2008" name="Nature">
        <title>The genome of Laccaria bicolor provides insights into mycorrhizal symbiosis.</title>
        <authorList>
            <person name="Martin F."/>
            <person name="Aerts A."/>
            <person name="Ahren D."/>
            <person name="Brun A."/>
            <person name="Danchin E.G.J."/>
            <person name="Duchaussoy F."/>
            <person name="Gibon J."/>
            <person name="Kohler A."/>
            <person name="Lindquist E."/>
            <person name="Pereda V."/>
            <person name="Salamov A."/>
            <person name="Shapiro H.J."/>
            <person name="Wuyts J."/>
            <person name="Blaudez D."/>
            <person name="Buee M."/>
            <person name="Brokstein P."/>
            <person name="Canbaeck B."/>
            <person name="Cohen D."/>
            <person name="Courty P.E."/>
            <person name="Coutinho P.M."/>
            <person name="Delaruelle C."/>
            <person name="Detter J.C."/>
            <person name="Deveau A."/>
            <person name="DiFazio S."/>
            <person name="Duplessis S."/>
            <person name="Fraissinet-Tachet L."/>
            <person name="Lucic E."/>
            <person name="Frey-Klett P."/>
            <person name="Fourrey C."/>
            <person name="Feussner I."/>
            <person name="Gay G."/>
            <person name="Grimwood J."/>
            <person name="Hoegger P.J."/>
            <person name="Jain P."/>
            <person name="Kilaru S."/>
            <person name="Labbe J."/>
            <person name="Lin Y.C."/>
            <person name="Legue V."/>
            <person name="Le Tacon F."/>
            <person name="Marmeisse R."/>
            <person name="Melayah D."/>
            <person name="Montanini B."/>
            <person name="Muratet M."/>
            <person name="Nehls U."/>
            <person name="Niculita-Hirzel H."/>
            <person name="Oudot-Le Secq M.P."/>
            <person name="Peter M."/>
            <person name="Quesneville H."/>
            <person name="Rajashekar B."/>
            <person name="Reich M."/>
            <person name="Rouhier N."/>
            <person name="Schmutz J."/>
            <person name="Yin T."/>
            <person name="Chalot M."/>
            <person name="Henrissat B."/>
            <person name="Kuees U."/>
            <person name="Lucas S."/>
            <person name="Van de Peer Y."/>
            <person name="Podila G.K."/>
            <person name="Polle A."/>
            <person name="Pukkila P.J."/>
            <person name="Richardson P.M."/>
            <person name="Rouze P."/>
            <person name="Sanders I.R."/>
            <person name="Stajich J.E."/>
            <person name="Tunlid A."/>
            <person name="Tuskan G."/>
            <person name="Grigoriev I.V."/>
        </authorList>
    </citation>
    <scope>NUCLEOTIDE SEQUENCE [LARGE SCALE GENOMIC DNA]</scope>
    <source>
        <strain evidence="3">S238N-H82 / ATCC MYA-4686</strain>
    </source>
</reference>
<dbReference type="HOGENOM" id="CLU_2923022_0_0_1"/>
<dbReference type="KEGG" id="lbc:LACBIDRAFT_298728"/>
<accession>B0DDH2</accession>
<organism evidence="3">
    <name type="scientific">Laccaria bicolor (strain S238N-H82 / ATCC MYA-4686)</name>
    <name type="common">Bicoloured deceiver</name>
    <name type="synonym">Laccaria laccata var. bicolor</name>
    <dbReference type="NCBI Taxonomy" id="486041"/>
    <lineage>
        <taxon>Eukaryota</taxon>
        <taxon>Fungi</taxon>
        <taxon>Dikarya</taxon>
        <taxon>Basidiomycota</taxon>
        <taxon>Agaricomycotina</taxon>
        <taxon>Agaricomycetes</taxon>
        <taxon>Agaricomycetidae</taxon>
        <taxon>Agaricales</taxon>
        <taxon>Agaricineae</taxon>
        <taxon>Hydnangiaceae</taxon>
        <taxon>Laccaria</taxon>
    </lineage>
</organism>
<dbReference type="RefSeq" id="XP_001882005.1">
    <property type="nucleotide sequence ID" value="XM_001881970.1"/>
</dbReference>
<dbReference type="Proteomes" id="UP000001194">
    <property type="component" value="Unassembled WGS sequence"/>
</dbReference>
<dbReference type="EMBL" id="DS547104">
    <property type="protein sequence ID" value="EDR07613.1"/>
    <property type="molecule type" value="Genomic_DNA"/>
</dbReference>
<dbReference type="KEGG" id="lbc:LACBIDRAFT_298719"/>
<evidence type="ECO:0000313" key="3">
    <source>
        <dbReference type="Proteomes" id="UP000001194"/>
    </source>
</evidence>
<dbReference type="AlphaFoldDB" id="B0DDH2"/>
<sequence>MKTFVGWQTVLGSAKPRDDVKRSQMNAIVLVCSSIRCCSYCWPLPIYSHHRFWRQQQLPQH</sequence>
<dbReference type="GeneID" id="6077392"/>
<evidence type="ECO:0000313" key="1">
    <source>
        <dbReference type="EMBL" id="EDR07609.1"/>
    </source>
</evidence>
<evidence type="ECO:0000313" key="2">
    <source>
        <dbReference type="EMBL" id="EDR07613.1"/>
    </source>
</evidence>
<protein>
    <submittedName>
        <fullName evidence="1">Predicted protein</fullName>
    </submittedName>
</protein>